<reference evidence="13" key="1">
    <citation type="submission" date="2020-05" db="UniProtKB">
        <authorList>
            <consortium name="EnsemblMetazoa"/>
        </authorList>
    </citation>
    <scope>IDENTIFICATION</scope>
    <source>
        <strain evidence="13">BB02</strain>
    </source>
</reference>
<evidence type="ECO:0000256" key="11">
    <source>
        <dbReference type="SAM" id="Phobius"/>
    </source>
</evidence>
<dbReference type="Pfam" id="PF04577">
    <property type="entry name" value="Glyco_transf_61"/>
    <property type="match status" value="1"/>
</dbReference>
<evidence type="ECO:0000256" key="9">
    <source>
        <dbReference type="ARBA" id="ARBA00048317"/>
    </source>
</evidence>
<comment type="catalytic activity">
    <reaction evidence="9">
        <text>L-seryl-[protein] + UDP-N-acetyl-alpha-D-glucosamine = 3-O-(N-acetyl-beta-D-glucosaminyl)-L-seryl-[protein] + UDP + H(+)</text>
        <dbReference type="Rhea" id="RHEA:48904"/>
        <dbReference type="Rhea" id="RHEA-COMP:9863"/>
        <dbReference type="Rhea" id="RHEA-COMP:12251"/>
        <dbReference type="ChEBI" id="CHEBI:15378"/>
        <dbReference type="ChEBI" id="CHEBI:29999"/>
        <dbReference type="ChEBI" id="CHEBI:57705"/>
        <dbReference type="ChEBI" id="CHEBI:58223"/>
        <dbReference type="ChEBI" id="CHEBI:90838"/>
        <dbReference type="EC" id="2.4.1.255"/>
    </reaction>
</comment>
<dbReference type="PANTHER" id="PTHR20961">
    <property type="entry name" value="GLYCOSYLTRANSFERASE"/>
    <property type="match status" value="1"/>
</dbReference>
<dbReference type="VEuPathDB" id="VectorBase:BGLB026554"/>
<evidence type="ECO:0000256" key="10">
    <source>
        <dbReference type="ARBA" id="ARBA00049432"/>
    </source>
</evidence>
<keyword evidence="3" id="KW-0808">Transferase</keyword>
<evidence type="ECO:0000256" key="5">
    <source>
        <dbReference type="ARBA" id="ARBA00022824"/>
    </source>
</evidence>
<keyword evidence="2" id="KW-0328">Glycosyltransferase</keyword>
<dbReference type="VEuPathDB" id="VectorBase:BGLAX_047905"/>
<feature type="transmembrane region" description="Helical" evidence="11">
    <location>
        <begin position="46"/>
        <end position="68"/>
    </location>
</feature>
<evidence type="ECO:0000259" key="12">
    <source>
        <dbReference type="Pfam" id="PF04577"/>
    </source>
</evidence>
<dbReference type="Proteomes" id="UP000076420">
    <property type="component" value="Unassembled WGS sequence"/>
</dbReference>
<evidence type="ECO:0000256" key="1">
    <source>
        <dbReference type="ARBA" id="ARBA00011970"/>
    </source>
</evidence>
<keyword evidence="11" id="KW-0472">Membrane</keyword>
<dbReference type="GO" id="GO:0097363">
    <property type="term" value="F:protein O-acetylglucosaminyltransferase activity"/>
    <property type="evidence" value="ECO:0007669"/>
    <property type="project" value="UniProtKB-EC"/>
</dbReference>
<dbReference type="EC" id="2.4.1.255" evidence="1"/>
<gene>
    <name evidence="13" type="primary">106080300</name>
</gene>
<keyword evidence="5" id="KW-0256">Endoplasmic reticulum</keyword>
<dbReference type="OrthoDB" id="529273at2759"/>
<evidence type="ECO:0000313" key="13">
    <source>
        <dbReference type="EnsemblMetazoa" id="BGLB026554-PA"/>
    </source>
</evidence>
<evidence type="ECO:0000256" key="3">
    <source>
        <dbReference type="ARBA" id="ARBA00022679"/>
    </source>
</evidence>
<organism evidence="13 14">
    <name type="scientific">Biomphalaria glabrata</name>
    <name type="common">Bloodfluke planorb</name>
    <name type="synonym">Freshwater snail</name>
    <dbReference type="NCBI Taxonomy" id="6526"/>
    <lineage>
        <taxon>Eukaryota</taxon>
        <taxon>Metazoa</taxon>
        <taxon>Spiralia</taxon>
        <taxon>Lophotrochozoa</taxon>
        <taxon>Mollusca</taxon>
        <taxon>Gastropoda</taxon>
        <taxon>Heterobranchia</taxon>
        <taxon>Euthyneura</taxon>
        <taxon>Panpulmonata</taxon>
        <taxon>Hygrophila</taxon>
        <taxon>Lymnaeoidea</taxon>
        <taxon>Planorbidae</taxon>
        <taxon>Biomphalaria</taxon>
    </lineage>
</organism>
<keyword evidence="4" id="KW-0732">Signal</keyword>
<comment type="catalytic activity">
    <reaction evidence="10">
        <text>L-threonyl-[protein] + UDP-N-acetyl-alpha-D-glucosamine = 3-O-(N-acetyl-beta-D-glucosaminyl)-L-threonyl-[protein] + UDP + H(+)</text>
        <dbReference type="Rhea" id="RHEA:48908"/>
        <dbReference type="Rhea" id="RHEA-COMP:11060"/>
        <dbReference type="Rhea" id="RHEA-COMP:12252"/>
        <dbReference type="ChEBI" id="CHEBI:15378"/>
        <dbReference type="ChEBI" id="CHEBI:30013"/>
        <dbReference type="ChEBI" id="CHEBI:57705"/>
        <dbReference type="ChEBI" id="CHEBI:58223"/>
        <dbReference type="ChEBI" id="CHEBI:90840"/>
        <dbReference type="EC" id="2.4.1.255"/>
    </reaction>
</comment>
<evidence type="ECO:0000256" key="6">
    <source>
        <dbReference type="ARBA" id="ARBA00023180"/>
    </source>
</evidence>
<dbReference type="PANTHER" id="PTHR20961:SF148">
    <property type="entry name" value="EGF DOMAIN-SPECIFIC O-LINKED N-ACETYLGLUCOSAMINE TRANSFERASE"/>
    <property type="match status" value="1"/>
</dbReference>
<proteinExistence type="predicted"/>
<evidence type="ECO:0000256" key="2">
    <source>
        <dbReference type="ARBA" id="ARBA00022676"/>
    </source>
</evidence>
<dbReference type="EnsemblMetazoa" id="BGLB026554-RA">
    <property type="protein sequence ID" value="BGLB026554-PA"/>
    <property type="gene ID" value="BGLB026554"/>
</dbReference>
<dbReference type="InterPro" id="IPR007657">
    <property type="entry name" value="Glycosyltransferase_61"/>
</dbReference>
<protein>
    <recommendedName>
        <fullName evidence="7">EGF domain-specific O-linked N-acetylglucosamine transferase</fullName>
        <ecNumber evidence="1">2.4.1.255</ecNumber>
    </recommendedName>
    <alternativeName>
        <fullName evidence="8">Extracellular O-linked N-acetylglucosamine transferase</fullName>
    </alternativeName>
</protein>
<feature type="transmembrane region" description="Helical" evidence="11">
    <location>
        <begin position="13"/>
        <end position="34"/>
    </location>
</feature>
<dbReference type="InterPro" id="IPR049625">
    <property type="entry name" value="Glyco_transf_61_cat"/>
</dbReference>
<keyword evidence="6" id="KW-0325">Glycoprotein</keyword>
<accession>A0A2C9L3G6</accession>
<dbReference type="AlphaFoldDB" id="A0A2C9L3G6"/>
<name>A0A2C9L3G6_BIOGL</name>
<feature type="domain" description="Glycosyltransferase 61 catalytic" evidence="12">
    <location>
        <begin position="261"/>
        <end position="458"/>
    </location>
</feature>
<dbReference type="STRING" id="6526.A0A2C9L3G6"/>
<evidence type="ECO:0000313" key="14">
    <source>
        <dbReference type="Proteomes" id="UP000076420"/>
    </source>
</evidence>
<dbReference type="KEGG" id="bgt:106080300"/>
<sequence>MIKNQNYDHLYKVYMIIYIYFMILIIARILFSFSDRGIFTITPRRFRSYGCLITVILFVNIILLTIVIERKYFSAVEEIRTGKRNIKTNEHVETQDILDKDKRSNKDVFTQHESWQTACSYRTTSYFNDKVIVLDQAPFVDYTKQMVCLENGNIASFADRFVLFKNALLHPTQLRNYRKGGEKIEDVWDQKEQDEYFDLLPGYFSVPCTMAPSFKFESPDHLIDWQNALSCYTFNKTNVYKFHQVSGLTIAIQRYEYVNLYHTMTDFYNAFVLMLIFGQSSAKVNILFVDAHPVGTLDEVWSTLFSKYIRAGRLTNTTFFSSLVWGMLGYFSPLNSHELLQVPYLTEFREFVLSKHYISASHVINCQNINVVIIWRRDYVAHPRNKQGQVVRKFDNEHEIVQQVTKWLPSKSNVTGIQLDSMHMKDQLEIIAQCDILIGMHGAGLSHILFLPSSSGVIEFKPSYSNPSLRHFEAMSKWRKIPYSIWINNDPSNERQFYRTYIPADVIESEVKSMYSKICHRRSF</sequence>
<evidence type="ECO:0000256" key="7">
    <source>
        <dbReference type="ARBA" id="ARBA00040944"/>
    </source>
</evidence>
<evidence type="ECO:0000256" key="4">
    <source>
        <dbReference type="ARBA" id="ARBA00022729"/>
    </source>
</evidence>
<evidence type="ECO:0000256" key="8">
    <source>
        <dbReference type="ARBA" id="ARBA00042574"/>
    </source>
</evidence>
<keyword evidence="11" id="KW-0812">Transmembrane</keyword>
<keyword evidence="11" id="KW-1133">Transmembrane helix</keyword>